<keyword evidence="4" id="KW-1015">Disulfide bond</keyword>
<gene>
    <name evidence="7" type="ORF">A3K49_01130</name>
</gene>
<protein>
    <recommendedName>
        <fullName evidence="6">FAD/NAD(P)-binding domain-containing protein</fullName>
    </recommendedName>
</protein>
<dbReference type="Pfam" id="PF07992">
    <property type="entry name" value="Pyr_redox_2"/>
    <property type="match status" value="1"/>
</dbReference>
<dbReference type="Proteomes" id="UP000178602">
    <property type="component" value="Unassembled WGS sequence"/>
</dbReference>
<dbReference type="SUPFAM" id="SSF51905">
    <property type="entry name" value="FAD/NAD(P)-binding domain"/>
    <property type="match status" value="1"/>
</dbReference>
<dbReference type="GO" id="GO:0016668">
    <property type="term" value="F:oxidoreductase activity, acting on a sulfur group of donors, NAD(P) as acceptor"/>
    <property type="evidence" value="ECO:0007669"/>
    <property type="project" value="UniProtKB-ARBA"/>
</dbReference>
<reference evidence="7 8" key="1">
    <citation type="journal article" date="2016" name="Nat. Commun.">
        <title>Thousands of microbial genomes shed light on interconnected biogeochemical processes in an aquifer system.</title>
        <authorList>
            <person name="Anantharaman K."/>
            <person name="Brown C.T."/>
            <person name="Hug L.A."/>
            <person name="Sharon I."/>
            <person name="Castelle C.J."/>
            <person name="Probst A.J."/>
            <person name="Thomas B.C."/>
            <person name="Singh A."/>
            <person name="Wilkins M.J."/>
            <person name="Karaoz U."/>
            <person name="Brodie E.L."/>
            <person name="Williams K.H."/>
            <person name="Hubbard S.S."/>
            <person name="Banfield J.F."/>
        </authorList>
    </citation>
    <scope>NUCLEOTIDE SEQUENCE [LARGE SCALE GENOMIC DNA]</scope>
</reference>
<dbReference type="PRINTS" id="PR00368">
    <property type="entry name" value="FADPNR"/>
</dbReference>
<evidence type="ECO:0000256" key="1">
    <source>
        <dbReference type="ARBA" id="ARBA00022630"/>
    </source>
</evidence>
<keyword evidence="2" id="KW-0274">FAD</keyword>
<dbReference type="PRINTS" id="PR00469">
    <property type="entry name" value="PNDRDTASEII"/>
</dbReference>
<evidence type="ECO:0000259" key="6">
    <source>
        <dbReference type="Pfam" id="PF07992"/>
    </source>
</evidence>
<keyword evidence="3" id="KW-0560">Oxidoreductase</keyword>
<dbReference type="PROSITE" id="PS00573">
    <property type="entry name" value="PYRIDINE_REDOX_2"/>
    <property type="match status" value="1"/>
</dbReference>
<dbReference type="InterPro" id="IPR036188">
    <property type="entry name" value="FAD/NAD-bd_sf"/>
</dbReference>
<dbReference type="InterPro" id="IPR023753">
    <property type="entry name" value="FAD/NAD-binding_dom"/>
</dbReference>
<organism evidence="7 8">
    <name type="scientific">candidate division WOR-1 bacterium RIFOXYC12_FULL_54_18</name>
    <dbReference type="NCBI Taxonomy" id="1802584"/>
    <lineage>
        <taxon>Bacteria</taxon>
        <taxon>Bacillati</taxon>
        <taxon>Saganbacteria</taxon>
    </lineage>
</organism>
<evidence type="ECO:0000256" key="3">
    <source>
        <dbReference type="ARBA" id="ARBA00023002"/>
    </source>
</evidence>
<dbReference type="InterPro" id="IPR008255">
    <property type="entry name" value="Pyr_nucl-diS_OxRdtase_2_AS"/>
</dbReference>
<evidence type="ECO:0000256" key="2">
    <source>
        <dbReference type="ARBA" id="ARBA00022827"/>
    </source>
</evidence>
<dbReference type="PANTHER" id="PTHR48105">
    <property type="entry name" value="THIOREDOXIN REDUCTASE 1-RELATED-RELATED"/>
    <property type="match status" value="1"/>
</dbReference>
<keyword evidence="5" id="KW-0676">Redox-active center</keyword>
<feature type="domain" description="FAD/NAD(P)-binding" evidence="6">
    <location>
        <begin position="3"/>
        <end position="280"/>
    </location>
</feature>
<sequence>MLDLLIVGGGPAAITASVYAARKKISFAIAAKEIGGQAAWSGSIENYLGFQLISGPDLVKKFSDHLNQYKFDLREGVEVQRIEKEGASFQSTLVSGEKLLSRTVLIASGKRPKELNVPGEKEFLGRGVAYCATCDGPLFAGKDVAIIGGGNSALDAAIQMEKIAEKVYLVNIAPDLTGDQVLADKIKRSGKVEIMNNSRVVEILGDQFVRSLKVAAAEEAKELKVAGIFIEIGLVPNSGLIDCVKKNDHGEIMINCAAETSCPGVFAAGDVSDVPAKQIIIAAGDGAKAALSAFSYLNHLAI</sequence>
<dbReference type="EMBL" id="MEUG01000001">
    <property type="protein sequence ID" value="OGC27613.1"/>
    <property type="molecule type" value="Genomic_DNA"/>
</dbReference>
<evidence type="ECO:0000313" key="7">
    <source>
        <dbReference type="EMBL" id="OGC27613.1"/>
    </source>
</evidence>
<dbReference type="Gene3D" id="3.50.50.60">
    <property type="entry name" value="FAD/NAD(P)-binding domain"/>
    <property type="match status" value="2"/>
</dbReference>
<accession>A0A1F4T6B1</accession>
<evidence type="ECO:0000256" key="4">
    <source>
        <dbReference type="ARBA" id="ARBA00023157"/>
    </source>
</evidence>
<dbReference type="InterPro" id="IPR050097">
    <property type="entry name" value="Ferredoxin-NADP_redctase_2"/>
</dbReference>
<comment type="caution">
    <text evidence="7">The sequence shown here is derived from an EMBL/GenBank/DDBJ whole genome shotgun (WGS) entry which is preliminary data.</text>
</comment>
<evidence type="ECO:0000256" key="5">
    <source>
        <dbReference type="ARBA" id="ARBA00023284"/>
    </source>
</evidence>
<proteinExistence type="predicted"/>
<dbReference type="AlphaFoldDB" id="A0A1F4T6B1"/>
<keyword evidence="1" id="KW-0285">Flavoprotein</keyword>
<name>A0A1F4T6B1_UNCSA</name>
<evidence type="ECO:0000313" key="8">
    <source>
        <dbReference type="Proteomes" id="UP000178602"/>
    </source>
</evidence>